<organism evidence="1 2">
    <name type="scientific">uncultured phage cr6_1</name>
    <dbReference type="NCBI Taxonomy" id="2772085"/>
    <lineage>
        <taxon>Viruses</taxon>
        <taxon>Duplodnaviria</taxon>
        <taxon>Heunggongvirae</taxon>
        <taxon>Uroviricota</taxon>
        <taxon>Caudoviricetes</taxon>
        <taxon>Crassvirales</taxon>
        <taxon>Suoliviridae</taxon>
        <taxon>Bearivirinae</taxon>
        <taxon>Afonbuvirus</taxon>
        <taxon>Afonbuvirus faecalis</taxon>
    </lineage>
</organism>
<keyword evidence="2" id="KW-1185">Reference proteome</keyword>
<evidence type="ECO:0000313" key="2">
    <source>
        <dbReference type="Proteomes" id="UP000593734"/>
    </source>
</evidence>
<evidence type="ECO:0000313" key="1">
    <source>
        <dbReference type="EMBL" id="QOR57179.1"/>
    </source>
</evidence>
<dbReference type="KEGG" id="vg:65131111"/>
<proteinExistence type="predicted"/>
<protein>
    <submittedName>
        <fullName evidence="1">Uncharacterized protein</fullName>
    </submittedName>
</protein>
<reference evidence="1 2" key="1">
    <citation type="submission" date="2020-07" db="EMBL/GenBank/DDBJ databases">
        <title>Taxonomic proposal: Crassvirales, a new order of highly abundant and diverse bacterial viruses.</title>
        <authorList>
            <person name="Shkoporov A.N."/>
            <person name="Stockdale S.R."/>
            <person name="Guerin E."/>
            <person name="Ross R.P."/>
            <person name="Hill C."/>
        </authorList>
    </citation>
    <scope>NUCLEOTIDE SEQUENCE [LARGE SCALE GENOMIC DNA]</scope>
</reference>
<dbReference type="Proteomes" id="UP000593734">
    <property type="component" value="Segment"/>
</dbReference>
<accession>A0A7M1RU05</accession>
<dbReference type="GeneID" id="65131111"/>
<sequence>MKIITMHHILGNKVLEYDVDDRGVIVDEREYDRTVNPTDGGNNSIIFFNNYGSSYMDMAFYNSIGFDSVPTKENDGFTEQDLINYVLENLITK</sequence>
<dbReference type="RefSeq" id="YP_010112631.1">
    <property type="nucleotide sequence ID" value="NC_055894.1"/>
</dbReference>
<name>A0A7M1RU05_9CAUD</name>
<dbReference type="EMBL" id="MT774401">
    <property type="protein sequence ID" value="QOR57179.1"/>
    <property type="molecule type" value="Genomic_DNA"/>
</dbReference>